<accession>A0A7D5ZAD0</accession>
<proteinExistence type="predicted"/>
<dbReference type="GeneID" id="26243626"/>
<name>A0A7D5ZAD0_9HYPO</name>
<gene>
    <name evidence="3" type="ORF">G6M90_00g082190</name>
</gene>
<dbReference type="RefSeq" id="XP_065987457.1">
    <property type="nucleotide sequence ID" value="XM_066131195.1"/>
</dbReference>
<evidence type="ECO:0000313" key="3">
    <source>
        <dbReference type="EMBL" id="QLI72368.1"/>
    </source>
</evidence>
<reference evidence="3 4" key="1">
    <citation type="submission" date="2020-07" db="EMBL/GenBank/DDBJ databases">
        <title>Telomere length de novo assembly of all 7 chromosomes of the fungus, Metarhizium brunneum, using a novel assembly pipeline.</title>
        <authorList>
            <person name="Saud z."/>
            <person name="Kortsinoglou A."/>
            <person name="Kouvelis V.N."/>
            <person name="Butt T.M."/>
        </authorList>
    </citation>
    <scope>NUCLEOTIDE SEQUENCE [LARGE SCALE GENOMIC DNA]</scope>
    <source>
        <strain evidence="3 4">4556</strain>
    </source>
</reference>
<dbReference type="EMBL" id="CP058936">
    <property type="protein sequence ID" value="QLI72368.1"/>
    <property type="molecule type" value="Genomic_DNA"/>
</dbReference>
<dbReference type="Proteomes" id="UP000510686">
    <property type="component" value="Chromosome 5"/>
</dbReference>
<organism evidence="3 4">
    <name type="scientific">Metarhizium brunneum</name>
    <dbReference type="NCBI Taxonomy" id="500148"/>
    <lineage>
        <taxon>Eukaryota</taxon>
        <taxon>Fungi</taxon>
        <taxon>Dikarya</taxon>
        <taxon>Ascomycota</taxon>
        <taxon>Pezizomycotina</taxon>
        <taxon>Sordariomycetes</taxon>
        <taxon>Hypocreomycetidae</taxon>
        <taxon>Hypocreales</taxon>
        <taxon>Clavicipitaceae</taxon>
        <taxon>Metarhizium</taxon>
    </lineage>
</organism>
<keyword evidence="2" id="KW-0472">Membrane</keyword>
<protein>
    <submittedName>
        <fullName evidence="3">Uncharacterized protein</fullName>
    </submittedName>
</protein>
<dbReference type="KEGG" id="mbrn:26243626"/>
<sequence>MAPDMGAYCPSIVLAIQSLVERMSEEWTAALRGSGNSNSRTGFLAYSIDDSVDLETANPTVKPDVRLPSSWFIFQTDLYARGAHGSHGDEVTYDFLWRHERTSGLTEPWDQSCSMHLDAAMVSRLPIGSRYRRWAAMWLLCLGAADICFGPAAAKALDPKKLITAACAVISAGSELCLVNFQLDDPPTVSASLRICCSLCLLSYLCFFFLFFTRNSWERGKLISGVISLFILTGPFMSDFPIHWMDLLNLRCLVASVACGIGHHEAVLQGIRMGLEQPDLERGKQGDCDNDDPTLSEQAAPVDGARPPAG</sequence>
<evidence type="ECO:0000256" key="1">
    <source>
        <dbReference type="SAM" id="MobiDB-lite"/>
    </source>
</evidence>
<keyword evidence="2" id="KW-0812">Transmembrane</keyword>
<evidence type="ECO:0000256" key="2">
    <source>
        <dbReference type="SAM" id="Phobius"/>
    </source>
</evidence>
<feature type="transmembrane region" description="Helical" evidence="2">
    <location>
        <begin position="191"/>
        <end position="210"/>
    </location>
</feature>
<dbReference type="AlphaFoldDB" id="A0A7D5ZAD0"/>
<keyword evidence="2" id="KW-1133">Transmembrane helix</keyword>
<keyword evidence="4" id="KW-1185">Reference proteome</keyword>
<feature type="region of interest" description="Disordered" evidence="1">
    <location>
        <begin position="279"/>
        <end position="310"/>
    </location>
</feature>
<evidence type="ECO:0000313" key="4">
    <source>
        <dbReference type="Proteomes" id="UP000510686"/>
    </source>
</evidence>
<feature type="transmembrane region" description="Helical" evidence="2">
    <location>
        <begin position="222"/>
        <end position="244"/>
    </location>
</feature>
<feature type="transmembrane region" description="Helical" evidence="2">
    <location>
        <begin position="134"/>
        <end position="154"/>
    </location>
</feature>